<dbReference type="Proteomes" id="UP000034893">
    <property type="component" value="Unassembled WGS sequence"/>
</dbReference>
<reference evidence="2 3" key="1">
    <citation type="journal article" date="2015" name="Nature">
        <title>rRNA introns, odd ribosomes, and small enigmatic genomes across a large radiation of phyla.</title>
        <authorList>
            <person name="Brown C.T."/>
            <person name="Hug L.A."/>
            <person name="Thomas B.C."/>
            <person name="Sharon I."/>
            <person name="Castelle C.J."/>
            <person name="Singh A."/>
            <person name="Wilkins M.J."/>
            <person name="Williams K.H."/>
            <person name="Banfield J.F."/>
        </authorList>
    </citation>
    <scope>NUCLEOTIDE SEQUENCE [LARGE SCALE GENOMIC DNA]</scope>
</reference>
<gene>
    <name evidence="2" type="ORF">UT12_C0004G0020</name>
</gene>
<accession>A0A0G0LPT6</accession>
<sequence length="127" mass="14089">MNEQKDLPAGRQGDNNLATFIAGVVIGAALTYLFATKSGQKIKEQLLKDGAALLEKMGENVEEGVKKLEEVGQKVEEETQEVRDKIGEGAREVQSKIEETTAEIPAQVAEIQKKGRRFFFRRPRAES</sequence>
<dbReference type="EMBL" id="LBVP01000004">
    <property type="protein sequence ID" value="KKQ89990.1"/>
    <property type="molecule type" value="Genomic_DNA"/>
</dbReference>
<keyword evidence="1" id="KW-1133">Transmembrane helix</keyword>
<dbReference type="Pfam" id="PF12732">
    <property type="entry name" value="YtxH"/>
    <property type="match status" value="1"/>
</dbReference>
<evidence type="ECO:0000313" key="3">
    <source>
        <dbReference type="Proteomes" id="UP000034893"/>
    </source>
</evidence>
<name>A0A0G0LPT6_9BACT</name>
<dbReference type="SUPFAM" id="SSF58113">
    <property type="entry name" value="Apolipoprotein A-I"/>
    <property type="match status" value="1"/>
</dbReference>
<keyword evidence="1" id="KW-0472">Membrane</keyword>
<dbReference type="Gene3D" id="1.20.120.20">
    <property type="entry name" value="Apolipoprotein"/>
    <property type="match status" value="1"/>
</dbReference>
<dbReference type="InterPro" id="IPR024623">
    <property type="entry name" value="YtxH"/>
</dbReference>
<keyword evidence="1" id="KW-0812">Transmembrane</keyword>
<evidence type="ECO:0000313" key="2">
    <source>
        <dbReference type="EMBL" id="KKQ89990.1"/>
    </source>
</evidence>
<protein>
    <submittedName>
        <fullName evidence="2">General stress protein</fullName>
    </submittedName>
</protein>
<organism evidence="2 3">
    <name type="scientific">Candidatus Curtissbacteria bacterium GW2011_GWC2_38_9</name>
    <dbReference type="NCBI Taxonomy" id="1618414"/>
    <lineage>
        <taxon>Bacteria</taxon>
        <taxon>Candidatus Curtissiibacteriota</taxon>
    </lineage>
</organism>
<proteinExistence type="predicted"/>
<dbReference type="AlphaFoldDB" id="A0A0G0LPT6"/>
<comment type="caution">
    <text evidence="2">The sequence shown here is derived from an EMBL/GenBank/DDBJ whole genome shotgun (WGS) entry which is preliminary data.</text>
</comment>
<feature type="transmembrane region" description="Helical" evidence="1">
    <location>
        <begin position="17"/>
        <end position="35"/>
    </location>
</feature>
<evidence type="ECO:0000256" key="1">
    <source>
        <dbReference type="SAM" id="Phobius"/>
    </source>
</evidence>